<feature type="transmembrane region" description="Helical" evidence="7">
    <location>
        <begin position="82"/>
        <end position="100"/>
    </location>
</feature>
<dbReference type="PANTHER" id="PTHR34857">
    <property type="entry name" value="SLL0384 PROTEIN"/>
    <property type="match status" value="1"/>
</dbReference>
<comment type="subcellular location">
    <subcellularLocation>
        <location evidence="1">Membrane</location>
        <topology evidence="1">Multi-pass membrane protein</topology>
    </subcellularLocation>
</comment>
<keyword evidence="5 7" id="KW-0472">Membrane</keyword>
<dbReference type="InterPro" id="IPR003339">
    <property type="entry name" value="ABC/ECF_trnsptr_transmembrane"/>
</dbReference>
<gene>
    <name evidence="8" type="ORF">TRIP_B50019</name>
</gene>
<dbReference type="Pfam" id="PF02361">
    <property type="entry name" value="CbiQ"/>
    <property type="match status" value="1"/>
</dbReference>
<evidence type="ECO:0000256" key="1">
    <source>
        <dbReference type="ARBA" id="ARBA00004141"/>
    </source>
</evidence>
<feature type="transmembrane region" description="Helical" evidence="7">
    <location>
        <begin position="55"/>
        <end position="73"/>
    </location>
</feature>
<evidence type="ECO:0000256" key="7">
    <source>
        <dbReference type="SAM" id="Phobius"/>
    </source>
</evidence>
<evidence type="ECO:0000256" key="4">
    <source>
        <dbReference type="ARBA" id="ARBA00022989"/>
    </source>
</evidence>
<evidence type="ECO:0000256" key="3">
    <source>
        <dbReference type="ARBA" id="ARBA00022692"/>
    </source>
</evidence>
<keyword evidence="4 7" id="KW-1133">Transmembrane helix</keyword>
<evidence type="ECO:0000313" key="8">
    <source>
        <dbReference type="EMBL" id="VBB46943.1"/>
    </source>
</evidence>
<accession>A0A653AFV2</accession>
<evidence type="ECO:0000256" key="5">
    <source>
        <dbReference type="ARBA" id="ARBA00023136"/>
    </source>
</evidence>
<organism evidence="8">
    <name type="scientific">Uncultured Desulfatiglans sp</name>
    <dbReference type="NCBI Taxonomy" id="1748965"/>
    <lineage>
        <taxon>Bacteria</taxon>
        <taxon>Pseudomonadati</taxon>
        <taxon>Thermodesulfobacteriota</taxon>
        <taxon>Desulfobacteria</taxon>
        <taxon>Desulfatiglandales</taxon>
        <taxon>Desulfatiglandaceae</taxon>
        <taxon>Desulfatiglans</taxon>
        <taxon>environmental samples</taxon>
    </lineage>
</organism>
<keyword evidence="3 7" id="KW-0812">Transmembrane</keyword>
<dbReference type="CDD" id="cd16914">
    <property type="entry name" value="EcfT"/>
    <property type="match status" value="1"/>
</dbReference>
<reference evidence="8" key="1">
    <citation type="submission" date="2018-07" db="EMBL/GenBank/DDBJ databases">
        <authorList>
            <consortium name="Genoscope - CEA"/>
            <person name="William W."/>
        </authorList>
    </citation>
    <scope>NUCLEOTIDE SEQUENCE</scope>
    <source>
        <strain evidence="8">IK1</strain>
    </source>
</reference>
<dbReference type="AlphaFoldDB" id="A0A653AFV2"/>
<protein>
    <submittedName>
        <fullName evidence="8">Cobalt transport protein</fullName>
    </submittedName>
</protein>
<evidence type="ECO:0000256" key="2">
    <source>
        <dbReference type="ARBA" id="ARBA00022475"/>
    </source>
</evidence>
<feature type="transmembrane region" description="Helical" evidence="7">
    <location>
        <begin position="106"/>
        <end position="128"/>
    </location>
</feature>
<dbReference type="EMBL" id="UPXX01000032">
    <property type="protein sequence ID" value="VBB46943.1"/>
    <property type="molecule type" value="Genomic_DNA"/>
</dbReference>
<dbReference type="PANTHER" id="PTHR34857:SF2">
    <property type="entry name" value="SLL0384 PROTEIN"/>
    <property type="match status" value="1"/>
</dbReference>
<dbReference type="GO" id="GO:0005886">
    <property type="term" value="C:plasma membrane"/>
    <property type="evidence" value="ECO:0007669"/>
    <property type="project" value="UniProtKB-ARBA"/>
</dbReference>
<name>A0A653AFV2_UNCDX</name>
<dbReference type="InterPro" id="IPR051611">
    <property type="entry name" value="ECF_transporter_component"/>
</dbReference>
<keyword evidence="2" id="KW-1003">Cell membrane</keyword>
<evidence type="ECO:0000256" key="6">
    <source>
        <dbReference type="SAM" id="MobiDB-lite"/>
    </source>
</evidence>
<sequence>MRPRRRKTGPTYSAGAAYEYRAGESPVHRLGAGWKLLLTFVMGFAAVTVTRFPALFALIGLNVLYMAGCGLRLRDWWVDSRFFLYQTVIVVLLYLLRFGWEAGWYPGVLAGAKVVLFFMPGAILLRTTRTSEMLRVFKKWLPARFAFLTLVSLRFVPYLAQEAREIVQVQRLRGVPLSLRGFADPRHWKEVFSSIMVPLMVRVIRTADEAALAAEARGYGVREPRPGDRTCAVPPEDFVGQPMEGKSE</sequence>
<proteinExistence type="predicted"/>
<feature type="transmembrane region" description="Helical" evidence="7">
    <location>
        <begin position="30"/>
        <end position="49"/>
    </location>
</feature>
<feature type="region of interest" description="Disordered" evidence="6">
    <location>
        <begin position="224"/>
        <end position="248"/>
    </location>
</feature>